<accession>A0ABV7J7A9</accession>
<dbReference type="EMBL" id="JBHRTS010000001">
    <property type="protein sequence ID" value="MFC3193037.1"/>
    <property type="molecule type" value="Genomic_DNA"/>
</dbReference>
<evidence type="ECO:0000256" key="1">
    <source>
        <dbReference type="SAM" id="SignalP"/>
    </source>
</evidence>
<dbReference type="SUPFAM" id="SSF52266">
    <property type="entry name" value="SGNH hydrolase"/>
    <property type="match status" value="1"/>
</dbReference>
<proteinExistence type="predicted"/>
<name>A0ABV7J7A9_9GAMM</name>
<dbReference type="Gene3D" id="3.40.50.1110">
    <property type="entry name" value="SGNH hydrolase"/>
    <property type="match status" value="1"/>
</dbReference>
<keyword evidence="1" id="KW-0732">Signal</keyword>
<feature type="chain" id="PRO_5046634117" description="SGNH/GDSL hydrolase family protein" evidence="1">
    <location>
        <begin position="20"/>
        <end position="351"/>
    </location>
</feature>
<feature type="signal peptide" evidence="1">
    <location>
        <begin position="1"/>
        <end position="19"/>
    </location>
</feature>
<dbReference type="RefSeq" id="WP_198538068.1">
    <property type="nucleotide sequence ID" value="NZ_JBHRTS010000001.1"/>
</dbReference>
<dbReference type="InterPro" id="IPR036514">
    <property type="entry name" value="SGNH_hydro_sf"/>
</dbReference>
<keyword evidence="3" id="KW-1185">Reference proteome</keyword>
<evidence type="ECO:0008006" key="4">
    <source>
        <dbReference type="Google" id="ProtNLM"/>
    </source>
</evidence>
<sequence length="351" mass="38760">MKKNHYLMLLLLVICLAKLQTGGAEPQRLLFVGNSLTYVNDLPLLVEQVAGNRGIELVTTQLAKPNYAIVDHWADGQVQNLISTGNYDYVIIQQGPSSQSDGHHMLVNDGRLYRDLTHAHGAQLAYYMVWPSLLYYHTFPGVIANYTAGAEANDAILCPVGEVWKAHFDATGDFSYYGSDGFHPSLTGSRVAAEVIVDSLFGEESAEQSFQQAWITGVGHIEENQIIVPQLHITRHGAFGNDHEPADVARVPWGQATITFHSCHETTMSYVSNRAVNGMAFGSGSQPMQRLVMNQAGQLCDDLSFPQLTDKAFFSGTFFGGAERDGEGVHIDYLNSEQVIVTWYTYLPARR</sequence>
<evidence type="ECO:0000313" key="3">
    <source>
        <dbReference type="Proteomes" id="UP001595533"/>
    </source>
</evidence>
<protein>
    <recommendedName>
        <fullName evidence="4">SGNH/GDSL hydrolase family protein</fullName>
    </recommendedName>
</protein>
<dbReference type="Proteomes" id="UP001595533">
    <property type="component" value="Unassembled WGS sequence"/>
</dbReference>
<gene>
    <name evidence="2" type="ORF">ACFODZ_02170</name>
</gene>
<comment type="caution">
    <text evidence="2">The sequence shown here is derived from an EMBL/GenBank/DDBJ whole genome shotgun (WGS) entry which is preliminary data.</text>
</comment>
<organism evidence="2 3">
    <name type="scientific">Marinicella sediminis</name>
    <dbReference type="NCBI Taxonomy" id="1792834"/>
    <lineage>
        <taxon>Bacteria</taxon>
        <taxon>Pseudomonadati</taxon>
        <taxon>Pseudomonadota</taxon>
        <taxon>Gammaproteobacteria</taxon>
        <taxon>Lysobacterales</taxon>
        <taxon>Marinicellaceae</taxon>
        <taxon>Marinicella</taxon>
    </lineage>
</organism>
<reference evidence="3" key="1">
    <citation type="journal article" date="2019" name="Int. J. Syst. Evol. Microbiol.">
        <title>The Global Catalogue of Microorganisms (GCM) 10K type strain sequencing project: providing services to taxonomists for standard genome sequencing and annotation.</title>
        <authorList>
            <consortium name="The Broad Institute Genomics Platform"/>
            <consortium name="The Broad Institute Genome Sequencing Center for Infectious Disease"/>
            <person name="Wu L."/>
            <person name="Ma J."/>
        </authorList>
    </citation>
    <scope>NUCLEOTIDE SEQUENCE [LARGE SCALE GENOMIC DNA]</scope>
    <source>
        <strain evidence="3">KCTC 42953</strain>
    </source>
</reference>
<evidence type="ECO:0000313" key="2">
    <source>
        <dbReference type="EMBL" id="MFC3193037.1"/>
    </source>
</evidence>